<name>A0A2S2P9K8_SCHGA</name>
<sequence>MSNKKNKRNQNQLVLEEEVQLLEKTRQLEEKVETLENTAQQMQEKFTKLEKQYETLRQLINDTDTKTLIKTTQQDKDIQTLQTNVTTILNTKNDGNTVNTISKTTVDITAPTFSGDNKEEHPKQFLKEIHNYLEHKQITTNREKMLVIENNLRGKAAKWYAMIKDAALDETTFNELFLKHFFSESHQWDIFIKCTEAGKKPIKKDFQEHFHHWMAELKHLDSPKMNEEQAINLITKHFPISIQAYIQTTNERTFLPIWEKLGELENNVKQEEEPIRHNENPPKQTYPRQNNTYNRMPYTISSQNHRNTSELHKPYTQKPAQHQGGNHKPNIRQLTTGQLELNDDTITSDREELSENDEETKNWEQGTVELDQHQS</sequence>
<gene>
    <name evidence="4" type="ORF">g.101123</name>
</gene>
<evidence type="ECO:0000259" key="3">
    <source>
        <dbReference type="Pfam" id="PF19259"/>
    </source>
</evidence>
<feature type="coiled-coil region" evidence="1">
    <location>
        <begin position="18"/>
        <end position="66"/>
    </location>
</feature>
<protein>
    <recommendedName>
        <fullName evidence="3">Ty3 transposon capsid-like protein domain-containing protein</fullName>
    </recommendedName>
</protein>
<dbReference type="Pfam" id="PF19259">
    <property type="entry name" value="Ty3_capsid"/>
    <property type="match status" value="1"/>
</dbReference>
<feature type="compositionally biased region" description="Basic and acidic residues" evidence="2">
    <location>
        <begin position="269"/>
        <end position="280"/>
    </location>
</feature>
<evidence type="ECO:0000256" key="1">
    <source>
        <dbReference type="SAM" id="Coils"/>
    </source>
</evidence>
<evidence type="ECO:0000256" key="2">
    <source>
        <dbReference type="SAM" id="MobiDB-lite"/>
    </source>
</evidence>
<keyword evidence="1" id="KW-0175">Coiled coil</keyword>
<proteinExistence type="predicted"/>
<feature type="region of interest" description="Disordered" evidence="2">
    <location>
        <begin position="315"/>
        <end position="375"/>
    </location>
</feature>
<reference evidence="4" key="1">
    <citation type="submission" date="2018-04" db="EMBL/GenBank/DDBJ databases">
        <title>Transcriptome of Schizaphis graminum biotype I.</title>
        <authorList>
            <person name="Scully E.D."/>
            <person name="Geib S.M."/>
            <person name="Palmer N.A."/>
            <person name="Koch K."/>
            <person name="Bradshaw J."/>
            <person name="Heng-Moss T."/>
            <person name="Sarath G."/>
        </authorList>
    </citation>
    <scope>NUCLEOTIDE SEQUENCE</scope>
</reference>
<feature type="region of interest" description="Disordered" evidence="2">
    <location>
        <begin position="269"/>
        <end position="299"/>
    </location>
</feature>
<dbReference type="AlphaFoldDB" id="A0A2S2P9K8"/>
<feature type="domain" description="Ty3 transposon capsid-like protein" evidence="3">
    <location>
        <begin position="109"/>
        <end position="255"/>
    </location>
</feature>
<accession>A0A2S2P9K8</accession>
<organism evidence="4">
    <name type="scientific">Schizaphis graminum</name>
    <name type="common">Green bug aphid</name>
    <dbReference type="NCBI Taxonomy" id="13262"/>
    <lineage>
        <taxon>Eukaryota</taxon>
        <taxon>Metazoa</taxon>
        <taxon>Ecdysozoa</taxon>
        <taxon>Arthropoda</taxon>
        <taxon>Hexapoda</taxon>
        <taxon>Insecta</taxon>
        <taxon>Pterygota</taxon>
        <taxon>Neoptera</taxon>
        <taxon>Paraneoptera</taxon>
        <taxon>Hemiptera</taxon>
        <taxon>Sternorrhyncha</taxon>
        <taxon>Aphidomorpha</taxon>
        <taxon>Aphidoidea</taxon>
        <taxon>Aphididae</taxon>
        <taxon>Aphidini</taxon>
        <taxon>Schizaphis</taxon>
    </lineage>
</organism>
<feature type="compositionally biased region" description="Polar residues" evidence="2">
    <location>
        <begin position="281"/>
        <end position="299"/>
    </location>
</feature>
<evidence type="ECO:0000313" key="4">
    <source>
        <dbReference type="EMBL" id="MBY26082.1"/>
    </source>
</evidence>
<dbReference type="EMBL" id="GGMR01013463">
    <property type="protein sequence ID" value="MBY26082.1"/>
    <property type="molecule type" value="Transcribed_RNA"/>
</dbReference>
<dbReference type="InterPro" id="IPR045358">
    <property type="entry name" value="Ty3_capsid"/>
</dbReference>